<dbReference type="Proteomes" id="UP000245910">
    <property type="component" value="Chromosome III"/>
</dbReference>
<accession>A0A2L2TZK0</accession>
<proteinExistence type="predicted"/>
<dbReference type="EMBL" id="LN649231">
    <property type="protein sequence ID" value="CEI67850.1"/>
    <property type="molecule type" value="Genomic_DNA"/>
</dbReference>
<reference evidence="2" key="1">
    <citation type="submission" date="2014-10" db="EMBL/GenBank/DDBJ databases">
        <authorList>
            <person name="King R."/>
        </authorList>
    </citation>
    <scope>NUCLEOTIDE SEQUENCE [LARGE SCALE GENOMIC DNA]</scope>
    <source>
        <strain evidence="2">A3/5</strain>
    </source>
</reference>
<name>A0A2L2TZK0_9HYPO</name>
<keyword evidence="2" id="KW-1185">Reference proteome</keyword>
<protein>
    <submittedName>
        <fullName evidence="1">Uncharacterized protein</fullName>
    </submittedName>
</protein>
<dbReference type="AlphaFoldDB" id="A0A2L2TZK0"/>
<evidence type="ECO:0000313" key="1">
    <source>
        <dbReference type="EMBL" id="CEI67850.1"/>
    </source>
</evidence>
<sequence length="182" mass="20487">MALDSGMLDSHTHLRVNTQAKDRVNFRKKVTYSPVNADDLITSTIGDSIVIIELQKLLNSEGWAWPFNRAYTDLSLCLISQNSVAYPKPVYNPLFWANGSSIHRDIDEDIQYFGNNYFNTLACLEQIQLCNPRAGKYTNTTDTSTALWEAGDLELNIQQRIMLHHIAILLGLINIASLGPVF</sequence>
<organism evidence="1 2">
    <name type="scientific">Fusarium venenatum</name>
    <dbReference type="NCBI Taxonomy" id="56646"/>
    <lineage>
        <taxon>Eukaryota</taxon>
        <taxon>Fungi</taxon>
        <taxon>Dikarya</taxon>
        <taxon>Ascomycota</taxon>
        <taxon>Pezizomycotina</taxon>
        <taxon>Sordariomycetes</taxon>
        <taxon>Hypocreomycetidae</taxon>
        <taxon>Hypocreales</taxon>
        <taxon>Nectriaceae</taxon>
        <taxon>Fusarium</taxon>
    </lineage>
</organism>
<evidence type="ECO:0000313" key="2">
    <source>
        <dbReference type="Proteomes" id="UP000245910"/>
    </source>
</evidence>